<keyword evidence="1" id="KW-0812">Transmembrane</keyword>
<dbReference type="EMBL" id="NMUH01000008">
    <property type="protein sequence ID" value="MQL68127.1"/>
    <property type="molecule type" value="Genomic_DNA"/>
</dbReference>
<keyword evidence="1" id="KW-1133">Transmembrane helix</keyword>
<name>A0A843TD22_COLES</name>
<dbReference type="AlphaFoldDB" id="A0A843TD22"/>
<gene>
    <name evidence="3" type="ORF">Taro_000398</name>
</gene>
<reference evidence="3" key="1">
    <citation type="submission" date="2017-07" db="EMBL/GenBank/DDBJ databases">
        <title>Taro Niue Genome Assembly and Annotation.</title>
        <authorList>
            <person name="Atibalentja N."/>
            <person name="Keating K."/>
            <person name="Fields C.J."/>
        </authorList>
    </citation>
    <scope>NUCLEOTIDE SEQUENCE</scope>
    <source>
        <strain evidence="3">Niue_2</strain>
        <tissue evidence="3">Leaf</tissue>
    </source>
</reference>
<organism evidence="3 4">
    <name type="scientific">Colocasia esculenta</name>
    <name type="common">Wild taro</name>
    <name type="synonym">Arum esculentum</name>
    <dbReference type="NCBI Taxonomy" id="4460"/>
    <lineage>
        <taxon>Eukaryota</taxon>
        <taxon>Viridiplantae</taxon>
        <taxon>Streptophyta</taxon>
        <taxon>Embryophyta</taxon>
        <taxon>Tracheophyta</taxon>
        <taxon>Spermatophyta</taxon>
        <taxon>Magnoliopsida</taxon>
        <taxon>Liliopsida</taxon>
        <taxon>Araceae</taxon>
        <taxon>Aroideae</taxon>
        <taxon>Colocasieae</taxon>
        <taxon>Colocasia</taxon>
    </lineage>
</organism>
<keyword evidence="1" id="KW-0472">Membrane</keyword>
<evidence type="ECO:0000313" key="3">
    <source>
        <dbReference type="EMBL" id="MQL68127.1"/>
    </source>
</evidence>
<protein>
    <submittedName>
        <fullName evidence="3">Uncharacterized protein</fullName>
    </submittedName>
</protein>
<evidence type="ECO:0000256" key="2">
    <source>
        <dbReference type="SAM" id="SignalP"/>
    </source>
</evidence>
<keyword evidence="4" id="KW-1185">Reference proteome</keyword>
<proteinExistence type="predicted"/>
<feature type="transmembrane region" description="Helical" evidence="1">
    <location>
        <begin position="127"/>
        <end position="154"/>
    </location>
</feature>
<feature type="signal peptide" evidence="2">
    <location>
        <begin position="1"/>
        <end position="19"/>
    </location>
</feature>
<evidence type="ECO:0000313" key="4">
    <source>
        <dbReference type="Proteomes" id="UP000652761"/>
    </source>
</evidence>
<feature type="chain" id="PRO_5032270762" evidence="2">
    <location>
        <begin position="20"/>
        <end position="263"/>
    </location>
</feature>
<keyword evidence="2" id="KW-0732">Signal</keyword>
<evidence type="ECO:0000256" key="1">
    <source>
        <dbReference type="SAM" id="Phobius"/>
    </source>
</evidence>
<accession>A0A843TD22</accession>
<sequence>MALQCSIPLLSSTLLCSSSWELGVGWVAEAAVAPCVVSSSESECCELLYLSELRVVLCKFSGRVAAVAVPRAWRVWSLGLFRAHFCCCCAASGSKVCCCCGWCILVGFPKTVPWWFWWRFSQDRLTLLLLDAMFSLMVGVVWSFGLCVLVKVLPRIVPCRFWWRFFPGVLCVHFGPPLCCPYGLKCAVWLGYVLVRFSQDVSWRLRWRFSPKLLRLVLVVAALSLCRDGLSLLPVGLGSSSWELGVGRVAEAIVAPCVVSSIN</sequence>
<comment type="caution">
    <text evidence="3">The sequence shown here is derived from an EMBL/GenBank/DDBJ whole genome shotgun (WGS) entry which is preliminary data.</text>
</comment>
<dbReference type="Proteomes" id="UP000652761">
    <property type="component" value="Unassembled WGS sequence"/>
</dbReference>